<keyword evidence="3" id="KW-1185">Reference proteome</keyword>
<dbReference type="EMBL" id="CP128414">
    <property type="protein sequence ID" value="WZX02733.1"/>
    <property type="molecule type" value="Genomic_DNA"/>
</dbReference>
<dbReference type="InterPro" id="IPR037068">
    <property type="entry name" value="DNA_primase_core_N_sf"/>
</dbReference>
<dbReference type="Pfam" id="PF08275">
    <property type="entry name" value="DNAG_N"/>
    <property type="match status" value="1"/>
</dbReference>
<evidence type="ECO:0000313" key="3">
    <source>
        <dbReference type="Proteomes" id="UP001483898"/>
    </source>
</evidence>
<dbReference type="InterPro" id="IPR013264">
    <property type="entry name" value="DNAG_N"/>
</dbReference>
<organism evidence="2 3">
    <name type="scientific">Candidatus Phytoplasma asteris</name>
    <dbReference type="NCBI Taxonomy" id="85620"/>
    <lineage>
        <taxon>Bacteria</taxon>
        <taxon>Bacillati</taxon>
        <taxon>Mycoplasmatota</taxon>
        <taxon>Mollicutes</taxon>
        <taxon>Acholeplasmatales</taxon>
        <taxon>Acholeplasmataceae</taxon>
        <taxon>Candidatus Phytoplasma</taxon>
        <taxon>16SrI (Aster yellows group)</taxon>
    </lineage>
</organism>
<proteinExistence type="predicted"/>
<dbReference type="PANTHER" id="PTHR30313:SF2">
    <property type="entry name" value="DNA PRIMASE"/>
    <property type="match status" value="1"/>
</dbReference>
<evidence type="ECO:0000259" key="1">
    <source>
        <dbReference type="Pfam" id="PF08275"/>
    </source>
</evidence>
<dbReference type="InterPro" id="IPR050219">
    <property type="entry name" value="DnaG_primase"/>
</dbReference>
<dbReference type="Gene3D" id="3.90.980.10">
    <property type="entry name" value="DNA primase, catalytic core, N-terminal domain"/>
    <property type="match status" value="1"/>
</dbReference>
<sequence>MQEAADFYSHQLKHNKQVLNYLEQRGFDNDIIKHFKLGYAPKASHLSRYLMEGTKF</sequence>
<evidence type="ECO:0000313" key="2">
    <source>
        <dbReference type="EMBL" id="WZX02733.1"/>
    </source>
</evidence>
<protein>
    <submittedName>
        <fullName evidence="2">DNA primase DnaG-like protein</fullName>
    </submittedName>
</protein>
<feature type="domain" description="DNA primase DNAG catalytic core N-terminal" evidence="1">
    <location>
        <begin position="7"/>
        <end position="51"/>
    </location>
</feature>
<name>A0ABZ3CDM2_9MOLU</name>
<dbReference type="SUPFAM" id="SSF56731">
    <property type="entry name" value="DNA primase core"/>
    <property type="match status" value="1"/>
</dbReference>
<reference evidence="2" key="1">
    <citation type="submission" date="2023-06" db="EMBL/GenBank/DDBJ databases">
        <title>Complete Genome of Candidatus Phytoplasma asteris M8.</title>
        <authorList>
            <person name="Toth R."/>
            <person name="Ilic A.-M."/>
            <person name="Huettel B."/>
            <person name="Duduk B."/>
            <person name="Kube M."/>
        </authorList>
    </citation>
    <scope>NUCLEOTIDE SEQUENCE [LARGE SCALE GENOMIC DNA]</scope>
    <source>
        <strain evidence="2">M8</strain>
    </source>
</reference>
<gene>
    <name evidence="2" type="ORF">QN326_08010</name>
</gene>
<dbReference type="RefSeq" id="WP_011161064.1">
    <property type="nucleotide sequence ID" value="NZ_CP128414.1"/>
</dbReference>
<accession>A0ABZ3CDM2</accession>
<dbReference type="Proteomes" id="UP001483898">
    <property type="component" value="Chromosome"/>
</dbReference>
<dbReference type="PANTHER" id="PTHR30313">
    <property type="entry name" value="DNA PRIMASE"/>
    <property type="match status" value="1"/>
</dbReference>